<sequence>MVDRTLNAPILGAAVRELRRDGSEKLQSGLSCEEAAAEIVKEISDGPWDADLTEATINNGGFLSSASEDGIIEKLVDSVYQHESINLAVRVAENAALTTRIWWAFVGELVERYRSADKTTDLLSFVTKSKAVVIRELRALRSSAALPVLETFIKTFLSAVAGEPGGHLVLDPLIDSGPVKGHGQQTLVLFKLDLVKAIKP</sequence>
<proteinExistence type="predicted"/>
<evidence type="ECO:0000313" key="1">
    <source>
        <dbReference type="EMBL" id="KAF4659308.1"/>
    </source>
</evidence>
<gene>
    <name evidence="1" type="ORF">FOL46_006633</name>
</gene>
<dbReference type="EMBL" id="JABANN010000435">
    <property type="protein sequence ID" value="KAF4659308.1"/>
    <property type="molecule type" value="Genomic_DNA"/>
</dbReference>
<protein>
    <submittedName>
        <fullName evidence="1">Uncharacterized protein</fullName>
    </submittedName>
</protein>
<evidence type="ECO:0000313" key="2">
    <source>
        <dbReference type="Proteomes" id="UP000572268"/>
    </source>
</evidence>
<reference evidence="1 2" key="1">
    <citation type="submission" date="2020-04" db="EMBL/GenBank/DDBJ databases">
        <title>Perkinsus olseni comparative genomics.</title>
        <authorList>
            <person name="Bogema D.R."/>
        </authorList>
    </citation>
    <scope>NUCLEOTIDE SEQUENCE [LARGE SCALE GENOMIC DNA]</scope>
    <source>
        <strain evidence="1">ATCC PRA-31</strain>
    </source>
</reference>
<organism evidence="1 2">
    <name type="scientific">Perkinsus olseni</name>
    <name type="common">Perkinsus atlanticus</name>
    <dbReference type="NCBI Taxonomy" id="32597"/>
    <lineage>
        <taxon>Eukaryota</taxon>
        <taxon>Sar</taxon>
        <taxon>Alveolata</taxon>
        <taxon>Perkinsozoa</taxon>
        <taxon>Perkinsea</taxon>
        <taxon>Perkinsida</taxon>
        <taxon>Perkinsidae</taxon>
        <taxon>Perkinsus</taxon>
    </lineage>
</organism>
<dbReference type="Proteomes" id="UP000572268">
    <property type="component" value="Unassembled WGS sequence"/>
</dbReference>
<dbReference type="AlphaFoldDB" id="A0A7J6LJ68"/>
<name>A0A7J6LJ68_PEROL</name>
<accession>A0A7J6LJ68</accession>
<comment type="caution">
    <text evidence="1">The sequence shown here is derived from an EMBL/GenBank/DDBJ whole genome shotgun (WGS) entry which is preliminary data.</text>
</comment>